<dbReference type="GO" id="GO:0004733">
    <property type="term" value="F:pyridoxamine phosphate oxidase activity"/>
    <property type="evidence" value="ECO:0007669"/>
    <property type="project" value="UniProtKB-UniRule"/>
</dbReference>
<organism evidence="12 13">
    <name type="scientific">Croceibacter atlanticus (strain ATCC BAA-628 / JCM 21780 / CIP 108009 / IAM 15332 / KCTC 12090 / HTCC2559)</name>
    <dbReference type="NCBI Taxonomy" id="216432"/>
    <lineage>
        <taxon>Bacteria</taxon>
        <taxon>Pseudomonadati</taxon>
        <taxon>Bacteroidota</taxon>
        <taxon>Flavobacteriia</taxon>
        <taxon>Flavobacteriales</taxon>
        <taxon>Flavobacteriaceae</taxon>
        <taxon>Croceibacter</taxon>
    </lineage>
</organism>
<feature type="binding site" evidence="7 8">
    <location>
        <position position="67"/>
    </location>
    <ligand>
        <name>substrate</name>
    </ligand>
</feature>
<comment type="similarity">
    <text evidence="1 7">Belongs to the pyridoxamine 5'-phosphate oxidase family.</text>
</comment>
<protein>
    <recommendedName>
        <fullName evidence="7">Pyridoxine/pyridoxamine 5'-phosphate oxidase</fullName>
        <ecNumber evidence="7">1.4.3.5</ecNumber>
    </recommendedName>
    <alternativeName>
        <fullName evidence="7">PNP/PMP oxidase</fullName>
        <shortName evidence="7">PNPOx</shortName>
    </alternativeName>
    <alternativeName>
        <fullName evidence="7">Pyridoxal 5'-phosphate synthase</fullName>
    </alternativeName>
</protein>
<name>A3UAA7_CROAH</name>
<comment type="cofactor">
    <cofactor evidence="7 9">
        <name>FMN</name>
        <dbReference type="ChEBI" id="CHEBI:58210"/>
    </cofactor>
    <text evidence="7 9">Binds 1 FMN per subunit.</text>
</comment>
<keyword evidence="6 7" id="KW-0664">Pyridoxine biosynthesis</keyword>
<keyword evidence="3 7" id="KW-0285">Flavoprotein</keyword>
<feature type="binding site" evidence="7 9">
    <location>
        <position position="84"/>
    </location>
    <ligand>
        <name>FMN</name>
        <dbReference type="ChEBI" id="CHEBI:58210"/>
    </ligand>
</feature>
<dbReference type="UniPathway" id="UPA01068">
    <property type="reaction ID" value="UER00304"/>
</dbReference>
<evidence type="ECO:0000256" key="1">
    <source>
        <dbReference type="ARBA" id="ARBA00007301"/>
    </source>
</evidence>
<evidence type="ECO:0000313" key="12">
    <source>
        <dbReference type="EMBL" id="EAP86743.1"/>
    </source>
</evidence>
<comment type="caution">
    <text evidence="7">Lacks conserved residue(s) required for the propagation of feature annotation.</text>
</comment>
<feature type="binding site" evidence="7 9">
    <location>
        <position position="186"/>
    </location>
    <ligand>
        <name>FMN</name>
        <dbReference type="ChEBI" id="CHEBI:58210"/>
    </ligand>
</feature>
<feature type="binding site" evidence="7 9">
    <location>
        <begin position="77"/>
        <end position="78"/>
    </location>
    <ligand>
        <name>FMN</name>
        <dbReference type="ChEBI" id="CHEBI:58210"/>
    </ligand>
</feature>
<evidence type="ECO:0000259" key="11">
    <source>
        <dbReference type="Pfam" id="PF10590"/>
    </source>
</evidence>
<dbReference type="GeneID" id="89454103"/>
<dbReference type="Pfam" id="PF10590">
    <property type="entry name" value="PNP_phzG_C"/>
    <property type="match status" value="1"/>
</dbReference>
<dbReference type="InterPro" id="IPR012349">
    <property type="entry name" value="Split_barrel_FMN-bd"/>
</dbReference>
<comment type="function">
    <text evidence="7">Catalyzes the oxidation of either pyridoxine 5'-phosphate (PNP) or pyridoxamine 5'-phosphate (PMP) into pyridoxal 5'-phosphate (PLP).</text>
</comment>
<keyword evidence="5 7" id="KW-0560">Oxidoreductase</keyword>
<feature type="binding site" evidence="8">
    <location>
        <begin position="8"/>
        <end position="11"/>
    </location>
    <ligand>
        <name>substrate</name>
    </ligand>
</feature>
<feature type="domain" description="Pyridoxamine 5'-phosphate oxidase N-terminal" evidence="10">
    <location>
        <begin position="39"/>
        <end position="159"/>
    </location>
</feature>
<comment type="pathway">
    <text evidence="7">Cofactor metabolism; pyridoxal 5'-phosphate salvage; pyridoxal 5'-phosphate from pyridoxamine 5'-phosphate: step 1/1.</text>
</comment>
<dbReference type="Proteomes" id="UP000002297">
    <property type="component" value="Chromosome"/>
</dbReference>
<dbReference type="PANTHER" id="PTHR10851">
    <property type="entry name" value="PYRIDOXINE-5-PHOSPHATE OXIDASE"/>
    <property type="match status" value="1"/>
</dbReference>
<dbReference type="RefSeq" id="WP_013188124.1">
    <property type="nucleotide sequence ID" value="NC_014230.1"/>
</dbReference>
<dbReference type="PIRSF" id="PIRSF000190">
    <property type="entry name" value="Pyd_amn-ph_oxd"/>
    <property type="match status" value="1"/>
</dbReference>
<dbReference type="NCBIfam" id="TIGR00558">
    <property type="entry name" value="pdxH"/>
    <property type="match status" value="1"/>
</dbReference>
<evidence type="ECO:0000256" key="4">
    <source>
        <dbReference type="ARBA" id="ARBA00022643"/>
    </source>
</evidence>
<dbReference type="KEGG" id="cat:CA2559_11923"/>
<comment type="pathway">
    <text evidence="7">Cofactor metabolism; pyridoxal 5'-phosphate salvage; pyridoxal 5'-phosphate from pyridoxine 5'-phosphate: step 1/1.</text>
</comment>
<dbReference type="GO" id="GO:0010181">
    <property type="term" value="F:FMN binding"/>
    <property type="evidence" value="ECO:0007669"/>
    <property type="project" value="UniProtKB-UniRule"/>
</dbReference>
<dbReference type="GO" id="GO:0008615">
    <property type="term" value="P:pyridoxine biosynthetic process"/>
    <property type="evidence" value="ECO:0007669"/>
    <property type="project" value="UniProtKB-UniRule"/>
</dbReference>
<evidence type="ECO:0000256" key="7">
    <source>
        <dbReference type="HAMAP-Rule" id="MF_01629"/>
    </source>
</evidence>
<proteinExistence type="inferred from homology"/>
<accession>A3UAA7</accession>
<evidence type="ECO:0000256" key="8">
    <source>
        <dbReference type="PIRSR" id="PIRSR000190-1"/>
    </source>
</evidence>
<dbReference type="InterPro" id="IPR000659">
    <property type="entry name" value="Pyridox_Oxase"/>
</dbReference>
<evidence type="ECO:0000256" key="5">
    <source>
        <dbReference type="ARBA" id="ARBA00023002"/>
    </source>
</evidence>
<feature type="binding site" evidence="7 8">
    <location>
        <position position="132"/>
    </location>
    <ligand>
        <name>substrate</name>
    </ligand>
</feature>
<dbReference type="HAMAP" id="MF_01629">
    <property type="entry name" value="PdxH"/>
    <property type="match status" value="1"/>
</dbReference>
<evidence type="ECO:0000313" key="13">
    <source>
        <dbReference type="Proteomes" id="UP000002297"/>
    </source>
</evidence>
<dbReference type="Gene3D" id="2.30.110.10">
    <property type="entry name" value="Electron Transport, Fmn-binding Protein, Chain A"/>
    <property type="match status" value="1"/>
</dbReference>
<evidence type="ECO:0000256" key="6">
    <source>
        <dbReference type="ARBA" id="ARBA00023096"/>
    </source>
</evidence>
<comment type="subunit">
    <text evidence="2 7">Homodimer.</text>
</comment>
<dbReference type="SUPFAM" id="SSF50475">
    <property type="entry name" value="FMN-binding split barrel"/>
    <property type="match status" value="1"/>
</dbReference>
<feature type="binding site" evidence="7 9">
    <location>
        <begin position="62"/>
        <end position="67"/>
    </location>
    <ligand>
        <name>FMN</name>
        <dbReference type="ChEBI" id="CHEBI:58210"/>
    </ligand>
</feature>
<gene>
    <name evidence="7" type="primary">pdxH</name>
    <name evidence="12" type="ordered locus">CA2559_11923</name>
</gene>
<feature type="binding site" evidence="7 9">
    <location>
        <position position="106"/>
    </location>
    <ligand>
        <name>FMN</name>
        <dbReference type="ChEBI" id="CHEBI:58210"/>
    </ligand>
</feature>
<evidence type="ECO:0000259" key="10">
    <source>
        <dbReference type="Pfam" id="PF01243"/>
    </source>
</evidence>
<dbReference type="eggNOG" id="COG0259">
    <property type="taxonomic scope" value="Bacteria"/>
</dbReference>
<dbReference type="STRING" id="216432.CA2559_11923"/>
<dbReference type="NCBIfam" id="NF004231">
    <property type="entry name" value="PRK05679.1"/>
    <property type="match status" value="1"/>
</dbReference>
<evidence type="ECO:0000256" key="3">
    <source>
        <dbReference type="ARBA" id="ARBA00022630"/>
    </source>
</evidence>
<dbReference type="PROSITE" id="PS01064">
    <property type="entry name" value="PYRIDOX_OXIDASE"/>
    <property type="match status" value="1"/>
</dbReference>
<reference evidence="12 13" key="1">
    <citation type="journal article" date="2010" name="J. Bacteriol.">
        <title>The complete genome sequence of Croceibacter atlanticus HTCC2559T.</title>
        <authorList>
            <person name="Oh H.M."/>
            <person name="Kang I."/>
            <person name="Ferriera S."/>
            <person name="Giovannoni S.J."/>
            <person name="Cho J.C."/>
        </authorList>
    </citation>
    <scope>NUCLEOTIDE SEQUENCE [LARGE SCALE GENOMIC DNA]</scope>
    <source>
        <strain evidence="13">ATCC BAA-628 / HTCC2559 / KCTC 12090</strain>
    </source>
</reference>
<keyword evidence="13" id="KW-1185">Reference proteome</keyword>
<dbReference type="InterPro" id="IPR019740">
    <property type="entry name" value="Pyridox_Oxase_CS"/>
</dbReference>
<dbReference type="PANTHER" id="PTHR10851:SF0">
    <property type="entry name" value="PYRIDOXINE-5'-PHOSPHATE OXIDASE"/>
    <property type="match status" value="1"/>
</dbReference>
<dbReference type="AlphaFoldDB" id="A3UAA7"/>
<dbReference type="EC" id="1.4.3.5" evidence="7"/>
<evidence type="ECO:0000256" key="9">
    <source>
        <dbReference type="PIRSR" id="PIRSR000190-2"/>
    </source>
</evidence>
<keyword evidence="4 7" id="KW-0288">FMN</keyword>
<evidence type="ECO:0000256" key="2">
    <source>
        <dbReference type="ARBA" id="ARBA00011738"/>
    </source>
</evidence>
<comment type="catalytic activity">
    <reaction evidence="7">
        <text>pyridoxine 5'-phosphate + O2 = pyridoxal 5'-phosphate + H2O2</text>
        <dbReference type="Rhea" id="RHEA:15149"/>
        <dbReference type="ChEBI" id="CHEBI:15379"/>
        <dbReference type="ChEBI" id="CHEBI:16240"/>
        <dbReference type="ChEBI" id="CHEBI:58589"/>
        <dbReference type="ChEBI" id="CHEBI:597326"/>
        <dbReference type="EC" id="1.4.3.5"/>
    </reaction>
</comment>
<feature type="binding site" evidence="7 9">
    <location>
        <begin position="141"/>
        <end position="142"/>
    </location>
    <ligand>
        <name>FMN</name>
        <dbReference type="ChEBI" id="CHEBI:58210"/>
    </ligand>
</feature>
<feature type="binding site" evidence="7 8">
    <location>
        <position position="124"/>
    </location>
    <ligand>
        <name>substrate</name>
    </ligand>
</feature>
<dbReference type="HOGENOM" id="CLU_032263_2_2_10"/>
<dbReference type="OrthoDB" id="9780392at2"/>
<dbReference type="InterPro" id="IPR011576">
    <property type="entry name" value="Pyridox_Oxase_N"/>
</dbReference>
<feature type="binding site" evidence="7 8">
    <location>
        <begin position="192"/>
        <end position="194"/>
    </location>
    <ligand>
        <name>substrate</name>
    </ligand>
</feature>
<dbReference type="Pfam" id="PF01243">
    <property type="entry name" value="PNPOx_N"/>
    <property type="match status" value="1"/>
</dbReference>
<sequence>MKNIEDYRQSYEKDTLVETALRDQPLAQFEDWFKTAEACEDILEVNAMTLSTLGKDGFPKSRVVLLKEFSQEGFIFYTNYTSEKAESIAYNPKVCMSFFWPPLERQIIIKGTVEKVSEEKSQAYFNSRPRGSQLGAWASHQSSMVASRKVIEERLQQLKTKFEDKPIPKPDFWGGFLIKPETFEFWQGRPNRLHDRILYTNTNNTWSHRRLEP</sequence>
<dbReference type="FunFam" id="2.30.110.10:FF:000020">
    <property type="entry name" value="PNPO isoform 11"/>
    <property type="match status" value="1"/>
</dbReference>
<dbReference type="InterPro" id="IPR019576">
    <property type="entry name" value="Pyridoxamine_oxidase_dimer_C"/>
</dbReference>
<comment type="catalytic activity">
    <reaction evidence="7">
        <text>pyridoxamine 5'-phosphate + O2 + H2O = pyridoxal 5'-phosphate + H2O2 + NH4(+)</text>
        <dbReference type="Rhea" id="RHEA:15817"/>
        <dbReference type="ChEBI" id="CHEBI:15377"/>
        <dbReference type="ChEBI" id="CHEBI:15379"/>
        <dbReference type="ChEBI" id="CHEBI:16240"/>
        <dbReference type="ChEBI" id="CHEBI:28938"/>
        <dbReference type="ChEBI" id="CHEBI:58451"/>
        <dbReference type="ChEBI" id="CHEBI:597326"/>
        <dbReference type="EC" id="1.4.3.5"/>
    </reaction>
</comment>
<feature type="binding site" evidence="7 8">
    <location>
        <position position="128"/>
    </location>
    <ligand>
        <name>substrate</name>
    </ligand>
</feature>
<feature type="binding site" evidence="7 9">
    <location>
        <position position="196"/>
    </location>
    <ligand>
        <name>FMN</name>
        <dbReference type="ChEBI" id="CHEBI:58210"/>
    </ligand>
</feature>
<dbReference type="EMBL" id="CP002046">
    <property type="protein sequence ID" value="EAP86743.1"/>
    <property type="molecule type" value="Genomic_DNA"/>
</dbReference>
<feature type="domain" description="Pyridoxine 5'-phosphate oxidase dimerisation C-terminal" evidence="11">
    <location>
        <begin position="173"/>
        <end position="213"/>
    </location>
</feature>